<evidence type="ECO:0000313" key="4">
    <source>
        <dbReference type="Proteomes" id="UP000186917"/>
    </source>
</evidence>
<dbReference type="InterPro" id="IPR006827">
    <property type="entry name" value="Lant_deHydtase_N"/>
</dbReference>
<evidence type="ECO:0000259" key="2">
    <source>
        <dbReference type="Pfam" id="PF14028"/>
    </source>
</evidence>
<dbReference type="Pfam" id="PF04738">
    <property type="entry name" value="Lant_dehydr_N"/>
    <property type="match status" value="1"/>
</dbReference>
<dbReference type="Pfam" id="PF14028">
    <property type="entry name" value="Lant_dehydr_C"/>
    <property type="match status" value="1"/>
</dbReference>
<protein>
    <submittedName>
        <fullName evidence="3">Thiopeptide-type bacteriocin biosynthesis domain-containing protein</fullName>
    </submittedName>
</protein>
<keyword evidence="4" id="KW-1185">Reference proteome</keyword>
<feature type="domain" description="Lantibiotic dehydratase N-terminal" evidence="1">
    <location>
        <begin position="43"/>
        <end position="695"/>
    </location>
</feature>
<dbReference type="NCBIfam" id="TIGR03891">
    <property type="entry name" value="thiopep_ocin"/>
    <property type="match status" value="1"/>
</dbReference>
<dbReference type="RefSeq" id="WP_076382831.1">
    <property type="nucleotide sequence ID" value="NZ_AP017422.1"/>
</dbReference>
<dbReference type="AlphaFoldDB" id="A0A173MBG5"/>
<sequence>MPHQTFKHYSKVVTRTPLYSYSRLHDQNCTTLSLETVVQQLLRDPVFIEGLYWSSPQLWETVLQYNAGHLAVAKQDKLLHTLKKYAIRASTRATPFGIYAGCALEAEGKPVENEDMPRRSVRIDMGLLQQIVKKIESHPVLWRHLHYQVNNSCYCVADQLRFTEVITDEEGKQQYQVSAIEQTALLKKMVAWLQQNGKATITQLYTLSPEDVSYQAFEAFVQELIEAQLLVSELQPGVTMEHETLPVQTVLSSFVHQQITGAAGFLTLLHKLDNTLTQLNALPLGTLPVAALCEVEALLEELDIIPEQRHIFHADLYFPPPVSFPWQHVSLQELTKAMAFFSKLSITTSPLEALLDRFKKRFAERYETMEMPLLEVLDPEFGIGFPVAEGMGNMAHNALLEKWQLPGSKEMGKRAAEGNAWLQDKMELLNRESLFKGIHLEDNDMQEVDDRLHKLSNHFAIMGAYLPSGKIILHNAGGAHANILLGRFAYLDTAIDEFCKQLAMEEQDANEQVLFAELIHMPPGRISNIARRERFSGYEIPFLAASAAEAGQQLMAEDIMVSVQQEEIVLRSRKHNKRIIPRLSNAHNYMGSSITAYKFLAAIQYQGTSGFEINWGAMGQYKRFLPRIAYRQFILHRASWLLRESDIRAIQAADSPMQALRIFCKEWQVPQRVCFCEGDHELFIDTTNDEYLQVLLKEMKGCSVVKLVEWLYDTPIDEGRGAHAYAQQFILPLARLNPLPVPALLSKALNGVQRYFEPGSEWLYVKVFCGAKVTDQILKHLKPVLDNLLSAGIIEKFFFIRYADPHCHIRLRLQLSDTRQYQAVVQQLYPVWHPYLESRLIWKVQQDTYQREIERYGEKDILAAEAIFFYDSQAVLACLQEDDFEEDEQVRLFTAVCNMEHWLNAYHFSLQDKITYCEEMSEAFSGEFGREVKRKLNKQYPEWKTGLAQFQVKAAWEEAFAARTARLQNMELSLENISSYIHMSMNRWFTAEQRLMEYITYHFCVKFFNQMVHLKNEA</sequence>
<dbReference type="KEGG" id="fln:FLA_0877"/>
<feature type="domain" description="Thiopeptide-type bacteriocin biosynthesis" evidence="2">
    <location>
        <begin position="762"/>
        <end position="1006"/>
    </location>
</feature>
<evidence type="ECO:0000259" key="1">
    <source>
        <dbReference type="Pfam" id="PF04738"/>
    </source>
</evidence>
<evidence type="ECO:0000313" key="3">
    <source>
        <dbReference type="EMBL" id="SIT34624.1"/>
    </source>
</evidence>
<organism evidence="3 4">
    <name type="scientific">Filimonas lacunae</name>
    <dbReference type="NCBI Taxonomy" id="477680"/>
    <lineage>
        <taxon>Bacteria</taxon>
        <taxon>Pseudomonadati</taxon>
        <taxon>Bacteroidota</taxon>
        <taxon>Chitinophagia</taxon>
        <taxon>Chitinophagales</taxon>
        <taxon>Chitinophagaceae</taxon>
        <taxon>Filimonas</taxon>
    </lineage>
</organism>
<dbReference type="OrthoDB" id="1273722at2"/>
<dbReference type="STRING" id="477680.SAMN05421788_1185"/>
<dbReference type="InterPro" id="IPR023809">
    <property type="entry name" value="Thiopep_bacteriocin_synth_dom"/>
</dbReference>
<dbReference type="EMBL" id="FTOR01000018">
    <property type="protein sequence ID" value="SIT34624.1"/>
    <property type="molecule type" value="Genomic_DNA"/>
</dbReference>
<proteinExistence type="predicted"/>
<gene>
    <name evidence="3" type="ORF">SAMN05421788_1185</name>
</gene>
<dbReference type="Proteomes" id="UP000186917">
    <property type="component" value="Unassembled WGS sequence"/>
</dbReference>
<name>A0A173MBG5_9BACT</name>
<accession>A0A173MBG5</accession>
<reference evidence="4" key="1">
    <citation type="submission" date="2017-01" db="EMBL/GenBank/DDBJ databases">
        <authorList>
            <person name="Varghese N."/>
            <person name="Submissions S."/>
        </authorList>
    </citation>
    <scope>NUCLEOTIDE SEQUENCE [LARGE SCALE GENOMIC DNA]</scope>
    <source>
        <strain evidence="4">DSM 21054</strain>
    </source>
</reference>